<keyword evidence="2" id="KW-1185">Reference proteome</keyword>
<organism evidence="1 2">
    <name type="scientific">Corynebacterium tuscaniense</name>
    <dbReference type="NCBI Taxonomy" id="302449"/>
    <lineage>
        <taxon>Bacteria</taxon>
        <taxon>Bacillati</taxon>
        <taxon>Actinomycetota</taxon>
        <taxon>Actinomycetes</taxon>
        <taxon>Mycobacteriales</taxon>
        <taxon>Corynebacteriaceae</taxon>
        <taxon>Corynebacterium</taxon>
    </lineage>
</organism>
<evidence type="ECO:0000313" key="2">
    <source>
        <dbReference type="Proteomes" id="UP000235836"/>
    </source>
</evidence>
<dbReference type="Proteomes" id="UP000235836">
    <property type="component" value="Unassembled WGS sequence"/>
</dbReference>
<name>A0A2N6T4G6_9CORY</name>
<comment type="caution">
    <text evidence="1">The sequence shown here is derived from an EMBL/GenBank/DDBJ whole genome shotgun (WGS) entry which is preliminary data.</text>
</comment>
<dbReference type="EMBL" id="PNHG01000009">
    <property type="protein sequence ID" value="PMC64213.1"/>
    <property type="molecule type" value="Genomic_DNA"/>
</dbReference>
<dbReference type="RefSeq" id="WP_034665792.1">
    <property type="nucleotide sequence ID" value="NZ_VXKH01000002.1"/>
</dbReference>
<accession>A0A2N6T4G6</accession>
<protein>
    <submittedName>
        <fullName evidence="1">Uncharacterized protein</fullName>
    </submittedName>
</protein>
<dbReference type="AlphaFoldDB" id="A0A2N6T4G6"/>
<sequence length="69" mass="7378">MHSAGWEKACNGQLWAGLMNGTFSIAGLSPLLVPSYAELLDLSASRSFLGMAKDQLLLAFDMGSVAYRP</sequence>
<reference evidence="1 2" key="1">
    <citation type="submission" date="2017-09" db="EMBL/GenBank/DDBJ databases">
        <title>Bacterial strain isolated from the female urinary microbiota.</title>
        <authorList>
            <person name="Thomas-White K."/>
            <person name="Kumar N."/>
            <person name="Forster S."/>
            <person name="Putonti C."/>
            <person name="Lawley T."/>
            <person name="Wolfe A.J."/>
        </authorList>
    </citation>
    <scope>NUCLEOTIDE SEQUENCE [LARGE SCALE GENOMIC DNA]</scope>
    <source>
        <strain evidence="1 2">UMB0792</strain>
    </source>
</reference>
<gene>
    <name evidence="1" type="ORF">CJ203_07445</name>
</gene>
<evidence type="ECO:0000313" key="1">
    <source>
        <dbReference type="EMBL" id="PMC64213.1"/>
    </source>
</evidence>
<proteinExistence type="predicted"/>